<evidence type="ECO:0000313" key="3">
    <source>
        <dbReference type="EMBL" id="GIY14256.1"/>
    </source>
</evidence>
<proteinExistence type="predicted"/>
<organism evidence="3 4">
    <name type="scientific">Caerostris extrusa</name>
    <name type="common">Bark spider</name>
    <name type="synonym">Caerostris bankana</name>
    <dbReference type="NCBI Taxonomy" id="172846"/>
    <lineage>
        <taxon>Eukaryota</taxon>
        <taxon>Metazoa</taxon>
        <taxon>Ecdysozoa</taxon>
        <taxon>Arthropoda</taxon>
        <taxon>Chelicerata</taxon>
        <taxon>Arachnida</taxon>
        <taxon>Araneae</taxon>
        <taxon>Araneomorphae</taxon>
        <taxon>Entelegynae</taxon>
        <taxon>Araneoidea</taxon>
        <taxon>Araneidae</taxon>
        <taxon>Caerostris</taxon>
    </lineage>
</organism>
<keyword evidence="2" id="KW-0472">Membrane</keyword>
<comment type="caution">
    <text evidence="3">The sequence shown here is derived from an EMBL/GenBank/DDBJ whole genome shotgun (WGS) entry which is preliminary data.</text>
</comment>
<name>A0AAV4R121_CAEEX</name>
<reference evidence="3 4" key="1">
    <citation type="submission" date="2021-06" db="EMBL/GenBank/DDBJ databases">
        <title>Caerostris extrusa draft genome.</title>
        <authorList>
            <person name="Kono N."/>
            <person name="Arakawa K."/>
        </authorList>
    </citation>
    <scope>NUCLEOTIDE SEQUENCE [LARGE SCALE GENOMIC DNA]</scope>
</reference>
<evidence type="ECO:0000256" key="2">
    <source>
        <dbReference type="SAM" id="Phobius"/>
    </source>
</evidence>
<feature type="region of interest" description="Disordered" evidence="1">
    <location>
        <begin position="253"/>
        <end position="297"/>
    </location>
</feature>
<evidence type="ECO:0000256" key="1">
    <source>
        <dbReference type="SAM" id="MobiDB-lite"/>
    </source>
</evidence>
<keyword evidence="2" id="KW-1133">Transmembrane helix</keyword>
<dbReference type="AlphaFoldDB" id="A0AAV4R121"/>
<protein>
    <submittedName>
        <fullName evidence="3">Cadherin-89D</fullName>
    </submittedName>
</protein>
<keyword evidence="4" id="KW-1185">Reference proteome</keyword>
<dbReference type="Proteomes" id="UP001054945">
    <property type="component" value="Unassembled WGS sequence"/>
</dbReference>
<feature type="transmembrane region" description="Helical" evidence="2">
    <location>
        <begin position="172"/>
        <end position="194"/>
    </location>
</feature>
<dbReference type="EMBL" id="BPLR01007052">
    <property type="protein sequence ID" value="GIY14256.1"/>
    <property type="molecule type" value="Genomic_DNA"/>
</dbReference>
<gene>
    <name evidence="3" type="primary">Cad89D</name>
    <name evidence="3" type="ORF">CEXT_2311</name>
</gene>
<sequence length="339" mass="37707">MRQSSKCKERPIVAAVPLEASFGYQVLRITGHEIIRKPEDASAKFHIDPVSGVVRSMVTFALDGGRISVLTSRQRTEKEVYVLPETKLVLFVAGRTPLAIEQHVDKILRESTDLFLYAVHRDTNDIVDTEVLLNALEQRSELIVSNLDSFNIQRIQGVSVQEKISQMGTTEIAIIALSSVIFLGAVLGIALLCSSCKKRKVRRRHTSWEQQRLYNIKNPLMGKSIGNPYGSRSTPNGTVDNIKAAYANGDLSVPDYNDSLGDSQSMKRNNRRSRQQVPPDGASSLNPSNASPKFEKYNKNDSQWYDMRDGADSIASGFSGASRFTSWSSRRNNNPVTEL</sequence>
<accession>A0AAV4R121</accession>
<keyword evidence="2" id="KW-0812">Transmembrane</keyword>
<evidence type="ECO:0000313" key="4">
    <source>
        <dbReference type="Proteomes" id="UP001054945"/>
    </source>
</evidence>